<name>A0A518BI78_9BACT</name>
<organism evidence="3 4">
    <name type="scientific">Engelhardtia mirabilis</name>
    <dbReference type="NCBI Taxonomy" id="2528011"/>
    <lineage>
        <taxon>Bacteria</taxon>
        <taxon>Pseudomonadati</taxon>
        <taxon>Planctomycetota</taxon>
        <taxon>Planctomycetia</taxon>
        <taxon>Planctomycetia incertae sedis</taxon>
        <taxon>Engelhardtia</taxon>
    </lineage>
</organism>
<dbReference type="EMBL" id="CP036287">
    <property type="protein sequence ID" value="QDU66643.1"/>
    <property type="molecule type" value="Genomic_DNA"/>
</dbReference>
<evidence type="ECO:0000313" key="4">
    <source>
        <dbReference type="Proteomes" id="UP000316921"/>
    </source>
</evidence>
<accession>A0A518BI78</accession>
<evidence type="ECO:0000313" key="3">
    <source>
        <dbReference type="EMBL" id="QDU66643.1"/>
    </source>
</evidence>
<keyword evidence="1" id="KW-0175">Coiled coil</keyword>
<gene>
    <name evidence="3" type="ORF">Pla133_17190</name>
</gene>
<dbReference type="Pfam" id="PF01145">
    <property type="entry name" value="Band_7"/>
    <property type="match status" value="1"/>
</dbReference>
<keyword evidence="4" id="KW-1185">Reference proteome</keyword>
<dbReference type="KEGG" id="pbap:Pla133_17190"/>
<proteinExistence type="predicted"/>
<dbReference type="Proteomes" id="UP000316921">
    <property type="component" value="Chromosome"/>
</dbReference>
<evidence type="ECO:0000259" key="2">
    <source>
        <dbReference type="Pfam" id="PF01145"/>
    </source>
</evidence>
<feature type="coiled-coil region" evidence="1">
    <location>
        <begin position="208"/>
        <end position="264"/>
    </location>
</feature>
<dbReference type="InterPro" id="IPR001107">
    <property type="entry name" value="Band_7"/>
</dbReference>
<dbReference type="AlphaFoldDB" id="A0A518BI78"/>
<dbReference type="RefSeq" id="WP_145064460.1">
    <property type="nucleotide sequence ID" value="NZ_CP036287.1"/>
</dbReference>
<protein>
    <submittedName>
        <fullName evidence="3">SPFH domain / Band 7 family protein</fullName>
    </submittedName>
</protein>
<evidence type="ECO:0000256" key="1">
    <source>
        <dbReference type="SAM" id="Coils"/>
    </source>
</evidence>
<feature type="domain" description="Band 7" evidence="2">
    <location>
        <begin position="40"/>
        <end position="229"/>
    </location>
</feature>
<sequence length="352" mass="38066">MSRSTTTTVAAIALALSLAVPGTILTTIALTETRLAVDLEPGEAAVLAGSPGDEPRILVRAGHHRILAPLVQAQVVDLRPRRIVFGADANDDEASSDRREALRVRARNGSVLQMQELEVHWRVDPDNITQALADGGAGDPHQPGRVAALAAGAMRDAYGVLESEEVADALRARDALELARADLARHLQRHGLELIQVTAPKPRFDREYETAIEQRKLFEQEAERLATERQGFSAQRGALFEKTRAKLELAAAQQEEALAVLEGQQDETVAQILDEAQRRSTALGLQAASRTTELATLAANTLAEGQAQAESLASTVDAFAEHGDLAVREALVERLAMVRFEIAPRRGEEDAR</sequence>
<reference evidence="3 4" key="1">
    <citation type="submission" date="2019-02" db="EMBL/GenBank/DDBJ databases">
        <title>Deep-cultivation of Planctomycetes and their phenomic and genomic characterization uncovers novel biology.</title>
        <authorList>
            <person name="Wiegand S."/>
            <person name="Jogler M."/>
            <person name="Boedeker C."/>
            <person name="Pinto D."/>
            <person name="Vollmers J."/>
            <person name="Rivas-Marin E."/>
            <person name="Kohn T."/>
            <person name="Peeters S.H."/>
            <person name="Heuer A."/>
            <person name="Rast P."/>
            <person name="Oberbeckmann S."/>
            <person name="Bunk B."/>
            <person name="Jeske O."/>
            <person name="Meyerdierks A."/>
            <person name="Storesund J.E."/>
            <person name="Kallscheuer N."/>
            <person name="Luecker S."/>
            <person name="Lage O.M."/>
            <person name="Pohl T."/>
            <person name="Merkel B.J."/>
            <person name="Hornburger P."/>
            <person name="Mueller R.-W."/>
            <person name="Bruemmer F."/>
            <person name="Labrenz M."/>
            <person name="Spormann A.M."/>
            <person name="Op den Camp H."/>
            <person name="Overmann J."/>
            <person name="Amann R."/>
            <person name="Jetten M.S.M."/>
            <person name="Mascher T."/>
            <person name="Medema M.H."/>
            <person name="Devos D.P."/>
            <person name="Kaster A.-K."/>
            <person name="Ovreas L."/>
            <person name="Rohde M."/>
            <person name="Galperin M.Y."/>
            <person name="Jogler C."/>
        </authorList>
    </citation>
    <scope>NUCLEOTIDE SEQUENCE [LARGE SCALE GENOMIC DNA]</scope>
    <source>
        <strain evidence="3 4">Pla133</strain>
    </source>
</reference>